<dbReference type="InterPro" id="IPR006089">
    <property type="entry name" value="Acyl-CoA_DH_CS"/>
</dbReference>
<dbReference type="GO" id="GO:0003995">
    <property type="term" value="F:acyl-CoA dehydrogenase activity"/>
    <property type="evidence" value="ECO:0007669"/>
    <property type="project" value="InterPro"/>
</dbReference>
<evidence type="ECO:0000259" key="9">
    <source>
        <dbReference type="Pfam" id="PF02770"/>
    </source>
</evidence>
<dbReference type="PROSITE" id="PS00073">
    <property type="entry name" value="ACYL_COA_DH_2"/>
    <property type="match status" value="1"/>
</dbReference>
<comment type="subunit">
    <text evidence="3">Homotetramer.</text>
</comment>
<dbReference type="Pfam" id="PF02770">
    <property type="entry name" value="Acyl-CoA_dh_M"/>
    <property type="match status" value="1"/>
</dbReference>
<dbReference type="InterPro" id="IPR009075">
    <property type="entry name" value="AcylCo_DH/oxidase_C"/>
</dbReference>
<keyword evidence="12" id="KW-1185">Reference proteome</keyword>
<keyword evidence="6 7" id="KW-0560">Oxidoreductase</keyword>
<dbReference type="PIRSF" id="PIRSF016578">
    <property type="entry name" value="HsaA"/>
    <property type="match status" value="1"/>
</dbReference>
<comment type="similarity">
    <text evidence="2 7">Belongs to the acyl-CoA dehydrogenase family.</text>
</comment>
<gene>
    <name evidence="11" type="ORF">DAMNIGENAA_05120</name>
</gene>
<comment type="caution">
    <text evidence="11">The sequence shown here is derived from an EMBL/GenBank/DDBJ whole genome shotgun (WGS) entry which is preliminary data.</text>
</comment>
<dbReference type="InterPro" id="IPR046373">
    <property type="entry name" value="Acyl-CoA_Oxase/DH_mid-dom_sf"/>
</dbReference>
<dbReference type="SUPFAM" id="SSF56645">
    <property type="entry name" value="Acyl-CoA dehydrogenase NM domain-like"/>
    <property type="match status" value="1"/>
</dbReference>
<dbReference type="InterPro" id="IPR009100">
    <property type="entry name" value="AcylCoA_DH/oxidase_NM_dom_sf"/>
</dbReference>
<keyword evidence="4 7" id="KW-0285">Flavoprotein</keyword>
<dbReference type="Gene3D" id="1.20.140.10">
    <property type="entry name" value="Butyryl-CoA Dehydrogenase, subunit A, domain 3"/>
    <property type="match status" value="1"/>
</dbReference>
<evidence type="ECO:0000256" key="7">
    <source>
        <dbReference type="RuleBase" id="RU362125"/>
    </source>
</evidence>
<organism evidence="11 12">
    <name type="scientific">Desulforhabdus amnigena</name>
    <dbReference type="NCBI Taxonomy" id="40218"/>
    <lineage>
        <taxon>Bacteria</taxon>
        <taxon>Pseudomonadati</taxon>
        <taxon>Thermodesulfobacteriota</taxon>
        <taxon>Syntrophobacteria</taxon>
        <taxon>Syntrophobacterales</taxon>
        <taxon>Syntrophobacteraceae</taxon>
        <taxon>Desulforhabdus</taxon>
    </lineage>
</organism>
<evidence type="ECO:0000256" key="2">
    <source>
        <dbReference type="ARBA" id="ARBA00009347"/>
    </source>
</evidence>
<evidence type="ECO:0000313" key="11">
    <source>
        <dbReference type="EMBL" id="GLI33079.1"/>
    </source>
</evidence>
<dbReference type="InterPro" id="IPR006091">
    <property type="entry name" value="Acyl-CoA_Oxase/DH_mid-dom"/>
</dbReference>
<dbReference type="InterPro" id="IPR037069">
    <property type="entry name" value="AcylCoA_DH/ox_N_sf"/>
</dbReference>
<protein>
    <submittedName>
        <fullName evidence="11">Acyl-CoA dehydrogenase</fullName>
    </submittedName>
</protein>
<name>A0A9W6FRK3_9BACT</name>
<dbReference type="InterPro" id="IPR036250">
    <property type="entry name" value="AcylCo_DH-like_C"/>
</dbReference>
<dbReference type="Gene3D" id="1.10.540.10">
    <property type="entry name" value="Acyl-CoA dehydrogenase/oxidase, N-terminal domain"/>
    <property type="match status" value="1"/>
</dbReference>
<dbReference type="FunFam" id="1.10.540.10:FF:000026">
    <property type="entry name" value="Acyl-CoA dehydrogenase medium chain"/>
    <property type="match status" value="1"/>
</dbReference>
<dbReference type="FunFam" id="1.20.140.10:FF:000004">
    <property type="entry name" value="Acyl-CoA dehydrogenase FadE25"/>
    <property type="match status" value="1"/>
</dbReference>
<feature type="domain" description="Acyl-CoA dehydrogenase/oxidase C-terminal" evidence="8">
    <location>
        <begin position="232"/>
        <end position="378"/>
    </location>
</feature>
<feature type="domain" description="Acyl-CoA oxidase/dehydrogenase middle" evidence="9">
    <location>
        <begin position="124"/>
        <end position="220"/>
    </location>
</feature>
<evidence type="ECO:0000259" key="10">
    <source>
        <dbReference type="Pfam" id="PF02771"/>
    </source>
</evidence>
<evidence type="ECO:0000259" key="8">
    <source>
        <dbReference type="Pfam" id="PF00441"/>
    </source>
</evidence>
<dbReference type="AlphaFoldDB" id="A0A9W6FRK3"/>
<keyword evidence="5 7" id="KW-0274">FAD</keyword>
<reference evidence="11" key="1">
    <citation type="submission" date="2022-12" db="EMBL/GenBank/DDBJ databases">
        <title>Reference genome sequencing for broad-spectrum identification of bacterial and archaeal isolates by mass spectrometry.</title>
        <authorList>
            <person name="Sekiguchi Y."/>
            <person name="Tourlousse D.M."/>
        </authorList>
    </citation>
    <scope>NUCLEOTIDE SEQUENCE</scope>
    <source>
        <strain evidence="11">ASRB1</strain>
    </source>
</reference>
<sequence>MDFNFSEEQEMLRETIQKFCRNELSKEKVRWMDENCNFVPDDIWNGLVDLGVHGLCIPEQYGGLGQGHVDQMVVMEELATASAAVALGVGATLSFGATPLVHLGTEEQKERHLPRIAQGSEKWAMALTEPEGGTDILGAMRTRAEDKGDHWLLNGRKIFITGAHVADYIMTVAITDPEAKRANGLSVFIVPRETAGLETRLIPKLGCHACGANFVYYDDVRIPKENLLGTLNDGWRGLLNVLNPERIGTAVLSLGVAKAAFRDAFEYAKERNAFGGPIARFQSLQHYLADIAIEIENARNLVYKCAWLADQGKPMHIEACMAKIVAARASEKAAIWGMEILGGYGYTMEYDMQRYFRDYKQMVFSPISDEMAKNMIMQFMGYPKSW</sequence>
<evidence type="ECO:0000256" key="5">
    <source>
        <dbReference type="ARBA" id="ARBA00022827"/>
    </source>
</evidence>
<dbReference type="PANTHER" id="PTHR43884">
    <property type="entry name" value="ACYL-COA DEHYDROGENASE"/>
    <property type="match status" value="1"/>
</dbReference>
<evidence type="ECO:0000256" key="4">
    <source>
        <dbReference type="ARBA" id="ARBA00022630"/>
    </source>
</evidence>
<evidence type="ECO:0000256" key="3">
    <source>
        <dbReference type="ARBA" id="ARBA00011881"/>
    </source>
</evidence>
<dbReference type="RefSeq" id="WP_281792097.1">
    <property type="nucleotide sequence ID" value="NZ_BSDR01000001.1"/>
</dbReference>
<dbReference type="Proteomes" id="UP001144372">
    <property type="component" value="Unassembled WGS sequence"/>
</dbReference>
<evidence type="ECO:0000313" key="12">
    <source>
        <dbReference type="Proteomes" id="UP001144372"/>
    </source>
</evidence>
<dbReference type="SUPFAM" id="SSF47203">
    <property type="entry name" value="Acyl-CoA dehydrogenase C-terminal domain-like"/>
    <property type="match status" value="1"/>
</dbReference>
<dbReference type="PANTHER" id="PTHR43884:SF12">
    <property type="entry name" value="ISOVALERYL-COA DEHYDROGENASE, MITOCHONDRIAL-RELATED"/>
    <property type="match status" value="1"/>
</dbReference>
<dbReference type="Pfam" id="PF02771">
    <property type="entry name" value="Acyl-CoA_dh_N"/>
    <property type="match status" value="1"/>
</dbReference>
<dbReference type="FunFam" id="2.40.110.10:FF:000002">
    <property type="entry name" value="Acyl-CoA dehydrogenase fadE12"/>
    <property type="match status" value="1"/>
</dbReference>
<dbReference type="Pfam" id="PF00441">
    <property type="entry name" value="Acyl-CoA_dh_1"/>
    <property type="match status" value="1"/>
</dbReference>
<proteinExistence type="inferred from homology"/>
<dbReference type="EMBL" id="BSDR01000001">
    <property type="protein sequence ID" value="GLI33079.1"/>
    <property type="molecule type" value="Genomic_DNA"/>
</dbReference>
<feature type="domain" description="Acyl-CoA dehydrogenase/oxidase N-terminal" evidence="10">
    <location>
        <begin position="6"/>
        <end position="119"/>
    </location>
</feature>
<evidence type="ECO:0000256" key="1">
    <source>
        <dbReference type="ARBA" id="ARBA00001974"/>
    </source>
</evidence>
<dbReference type="GO" id="GO:0050660">
    <property type="term" value="F:flavin adenine dinucleotide binding"/>
    <property type="evidence" value="ECO:0007669"/>
    <property type="project" value="InterPro"/>
</dbReference>
<comment type="cofactor">
    <cofactor evidence="1 7">
        <name>FAD</name>
        <dbReference type="ChEBI" id="CHEBI:57692"/>
    </cofactor>
</comment>
<dbReference type="Gene3D" id="2.40.110.10">
    <property type="entry name" value="Butyryl-CoA Dehydrogenase, subunit A, domain 2"/>
    <property type="match status" value="1"/>
</dbReference>
<evidence type="ECO:0000256" key="6">
    <source>
        <dbReference type="ARBA" id="ARBA00023002"/>
    </source>
</evidence>
<accession>A0A9W6FRK3</accession>
<dbReference type="PROSITE" id="PS00072">
    <property type="entry name" value="ACYL_COA_DH_1"/>
    <property type="match status" value="1"/>
</dbReference>
<dbReference type="InterPro" id="IPR013786">
    <property type="entry name" value="AcylCoA_DH/ox_N"/>
</dbReference>